<organism evidence="2 3">
    <name type="scientific">Strigops habroptila</name>
    <name type="common">Kakapo</name>
    <dbReference type="NCBI Taxonomy" id="2489341"/>
    <lineage>
        <taxon>Eukaryota</taxon>
        <taxon>Metazoa</taxon>
        <taxon>Chordata</taxon>
        <taxon>Craniata</taxon>
        <taxon>Vertebrata</taxon>
        <taxon>Euteleostomi</taxon>
        <taxon>Archelosauria</taxon>
        <taxon>Archosauria</taxon>
        <taxon>Dinosauria</taxon>
        <taxon>Saurischia</taxon>
        <taxon>Theropoda</taxon>
        <taxon>Coelurosauria</taxon>
        <taxon>Aves</taxon>
        <taxon>Neognathae</taxon>
        <taxon>Neoaves</taxon>
        <taxon>Telluraves</taxon>
        <taxon>Australaves</taxon>
        <taxon>Psittaciformes</taxon>
        <taxon>Psittacidae</taxon>
        <taxon>Strigops</taxon>
    </lineage>
</organism>
<reference evidence="2 3" key="1">
    <citation type="submission" date="2019-11" db="EMBL/GenBank/DDBJ databases">
        <title>Strigops habroptila (kakapo) genome, bStrHab1, primary haplotype, v2.</title>
        <authorList>
            <person name="Jarvis E.D."/>
            <person name="Howard J."/>
            <person name="Rhie A."/>
            <person name="Phillippy A."/>
            <person name="Korlach J."/>
            <person name="Digby A."/>
            <person name="Iorns D."/>
            <person name="Eason D."/>
            <person name="Robertson B."/>
            <person name="Raemaekers T."/>
            <person name="Howe K."/>
            <person name="Lewin H."/>
            <person name="Damas J."/>
            <person name="Hastie A."/>
            <person name="Tracey A."/>
            <person name="Chow W."/>
            <person name="Fedrigo O."/>
        </authorList>
    </citation>
    <scope>NUCLEOTIDE SEQUENCE [LARGE SCALE GENOMIC DNA]</scope>
</reference>
<sequence length="175" mass="19659">MVNAEGTALVAPTDWLRITDFHSVLDVSLMELIEIMLKLLPLLENAEGGIANLMPKASCGQEWPLVFGFFSSVIEMQHFGLKVSIVEHGFFKAGVVNSDVIKTYLLRCSNRLTPEFGDSYREKYVVESKRLCDSDISQLIKCMAHALIAKYPRTRYRAGCKVLLAVFLLSPKLFI</sequence>
<dbReference type="PANTHER" id="PTHR43313:SF47">
    <property type="entry name" value="RETINOL DEHYDROGENASE 7"/>
    <property type="match status" value="1"/>
</dbReference>
<dbReference type="GO" id="GO:0016491">
    <property type="term" value="F:oxidoreductase activity"/>
    <property type="evidence" value="ECO:0007669"/>
    <property type="project" value="TreeGrafter"/>
</dbReference>
<dbReference type="PANTHER" id="PTHR43313">
    <property type="entry name" value="SHORT-CHAIN DEHYDROGENASE/REDUCTASE FAMILY 9C"/>
    <property type="match status" value="1"/>
</dbReference>
<dbReference type="Ensembl" id="ENSSHBT00005000405.1">
    <property type="protein sequence ID" value="ENSSHBP00005000317.1"/>
    <property type="gene ID" value="ENSSHBG00005000310.1"/>
</dbReference>
<reference evidence="2" key="3">
    <citation type="submission" date="2025-09" db="UniProtKB">
        <authorList>
            <consortium name="Ensembl"/>
        </authorList>
    </citation>
    <scope>IDENTIFICATION</scope>
</reference>
<dbReference type="Proteomes" id="UP000472266">
    <property type="component" value="Chromosome 6"/>
</dbReference>
<dbReference type="GeneTree" id="ENSGT00940000164857"/>
<keyword evidence="3" id="KW-1185">Reference proteome</keyword>
<protein>
    <submittedName>
        <fullName evidence="2">Uncharacterized protein</fullName>
    </submittedName>
</protein>
<proteinExistence type="inferred from homology"/>
<reference evidence="2" key="2">
    <citation type="submission" date="2025-08" db="UniProtKB">
        <authorList>
            <consortium name="Ensembl"/>
        </authorList>
    </citation>
    <scope>IDENTIFICATION</scope>
</reference>
<name>A0A672TES9_STRHB</name>
<accession>A0A672TES9</accession>
<evidence type="ECO:0000256" key="1">
    <source>
        <dbReference type="ARBA" id="ARBA00006484"/>
    </source>
</evidence>
<comment type="similarity">
    <text evidence="1">Belongs to the short-chain dehydrogenases/reductases (SDR) family.</text>
</comment>
<evidence type="ECO:0000313" key="2">
    <source>
        <dbReference type="Ensembl" id="ENSSHBP00005000317.1"/>
    </source>
</evidence>
<dbReference type="AlphaFoldDB" id="A0A672TES9"/>
<evidence type="ECO:0000313" key="3">
    <source>
        <dbReference type="Proteomes" id="UP000472266"/>
    </source>
</evidence>
<dbReference type="GO" id="GO:0008202">
    <property type="term" value="P:steroid metabolic process"/>
    <property type="evidence" value="ECO:0007669"/>
    <property type="project" value="TreeGrafter"/>
</dbReference>
<dbReference type="InParanoid" id="A0A672TES9"/>